<organism evidence="4 5">
    <name type="scientific">Comamonas koreensis</name>
    <dbReference type="NCBI Taxonomy" id="160825"/>
    <lineage>
        <taxon>Bacteria</taxon>
        <taxon>Pseudomonadati</taxon>
        <taxon>Pseudomonadota</taxon>
        <taxon>Betaproteobacteria</taxon>
        <taxon>Burkholderiales</taxon>
        <taxon>Comamonadaceae</taxon>
        <taxon>Comamonas</taxon>
    </lineage>
</organism>
<evidence type="ECO:0000256" key="1">
    <source>
        <dbReference type="ARBA" id="ARBA00007118"/>
    </source>
</evidence>
<evidence type="ECO:0000259" key="3">
    <source>
        <dbReference type="Pfam" id="PF00881"/>
    </source>
</evidence>
<reference evidence="4 5" key="1">
    <citation type="submission" date="2021-11" db="EMBL/GenBank/DDBJ databases">
        <title>Genome sequence.</title>
        <authorList>
            <person name="Sun Q."/>
        </authorList>
    </citation>
    <scope>NUCLEOTIDE SEQUENCE [LARGE SCALE GENOMIC DNA]</scope>
    <source>
        <strain evidence="4 5">KCTC 12005</strain>
    </source>
</reference>
<protein>
    <submittedName>
        <fullName evidence="4">Nitroreductase family protein</fullName>
    </submittedName>
</protein>
<dbReference type="GO" id="GO:0016491">
    <property type="term" value="F:oxidoreductase activity"/>
    <property type="evidence" value="ECO:0007669"/>
    <property type="project" value="UniProtKB-KW"/>
</dbReference>
<evidence type="ECO:0000313" key="5">
    <source>
        <dbReference type="Proteomes" id="UP001199260"/>
    </source>
</evidence>
<dbReference type="Gene3D" id="3.40.109.10">
    <property type="entry name" value="NADH Oxidase"/>
    <property type="match status" value="1"/>
</dbReference>
<evidence type="ECO:0000313" key="4">
    <source>
        <dbReference type="EMBL" id="MCD2167758.1"/>
    </source>
</evidence>
<keyword evidence="5" id="KW-1185">Reference proteome</keyword>
<gene>
    <name evidence="4" type="ORF">LPW39_21790</name>
</gene>
<dbReference type="RefSeq" id="WP_230780361.1">
    <property type="nucleotide sequence ID" value="NZ_JAJNCT010000034.1"/>
</dbReference>
<dbReference type="AlphaFoldDB" id="A0AAW4Y360"/>
<dbReference type="PANTHER" id="PTHR43673">
    <property type="entry name" value="NAD(P)H NITROREDUCTASE YDGI-RELATED"/>
    <property type="match status" value="1"/>
</dbReference>
<feature type="domain" description="Nitroreductase" evidence="3">
    <location>
        <begin position="3"/>
        <end position="59"/>
    </location>
</feature>
<comment type="similarity">
    <text evidence="1">Belongs to the nitroreductase family.</text>
</comment>
<dbReference type="InterPro" id="IPR000415">
    <property type="entry name" value="Nitroreductase-like"/>
</dbReference>
<dbReference type="EMBL" id="JAJNCT010000034">
    <property type="protein sequence ID" value="MCD2167758.1"/>
    <property type="molecule type" value="Genomic_DNA"/>
</dbReference>
<name>A0AAW4Y360_9BURK</name>
<accession>A0AAW4Y360</accession>
<dbReference type="InterPro" id="IPR029479">
    <property type="entry name" value="Nitroreductase"/>
</dbReference>
<sequence length="80" mass="8461">MQRDEALRSASLAAMTLILAAQGDQLGSCAMVGFDAVALNRAFGLAQDEVPVVLVTVGYPAKKQGPQKPRKAVHEVLEIV</sequence>
<dbReference type="Pfam" id="PF00881">
    <property type="entry name" value="Nitroreductase"/>
    <property type="match status" value="1"/>
</dbReference>
<dbReference type="SUPFAM" id="SSF55469">
    <property type="entry name" value="FMN-dependent nitroreductase-like"/>
    <property type="match status" value="1"/>
</dbReference>
<dbReference type="Proteomes" id="UP001199260">
    <property type="component" value="Unassembled WGS sequence"/>
</dbReference>
<proteinExistence type="inferred from homology"/>
<keyword evidence="2" id="KW-0560">Oxidoreductase</keyword>
<comment type="caution">
    <text evidence="4">The sequence shown here is derived from an EMBL/GenBank/DDBJ whole genome shotgun (WGS) entry which is preliminary data.</text>
</comment>
<evidence type="ECO:0000256" key="2">
    <source>
        <dbReference type="ARBA" id="ARBA00023002"/>
    </source>
</evidence>